<keyword evidence="3" id="KW-1185">Reference proteome</keyword>
<evidence type="ECO:0000313" key="2">
    <source>
        <dbReference type="EMBL" id="GLO68274.1"/>
    </source>
</evidence>
<proteinExistence type="predicted"/>
<feature type="transmembrane region" description="Helical" evidence="1">
    <location>
        <begin position="268"/>
        <end position="291"/>
    </location>
</feature>
<evidence type="ECO:0008006" key="4">
    <source>
        <dbReference type="Google" id="ProtNLM"/>
    </source>
</evidence>
<dbReference type="RefSeq" id="WP_317958521.1">
    <property type="nucleotide sequence ID" value="NZ_BSKO01000002.1"/>
</dbReference>
<name>A0ABQ5TN88_9BACI</name>
<feature type="transmembrane region" description="Helical" evidence="1">
    <location>
        <begin position="12"/>
        <end position="30"/>
    </location>
</feature>
<feature type="transmembrane region" description="Helical" evidence="1">
    <location>
        <begin position="82"/>
        <end position="98"/>
    </location>
</feature>
<evidence type="ECO:0000256" key="1">
    <source>
        <dbReference type="SAM" id="Phobius"/>
    </source>
</evidence>
<evidence type="ECO:0000313" key="3">
    <source>
        <dbReference type="Proteomes" id="UP001275436"/>
    </source>
</evidence>
<sequence length="300" mass="34939">MDINLVLEIVKYLFFSIFLFSGTFLIYKTITPKEIRDSHRLRFKQQLQTKMKTTEKKLKSISFDERLKEAGLPFMNSFRFEMIRIGILVIFIINYWLLPVLSGEGINIQSISILIVLWLITEHRFNIPVSLTNIILKVLTAQKKKVRSIELFTLYDVLKTELNTLHSNQTVNVYNFLKDSLPMFRYLNGTLSRFLSTLLTNPSLAQSVFYDDIKTQGAKTIGEIIVKIDNLSRDEALEVIQTESSAYSSHFFKQEFRNGQKRKNRLQALFSVNVLFNAAWLIVFITNMLMIQMNNVNNIL</sequence>
<gene>
    <name evidence="2" type="ORF">MACH08_40580</name>
</gene>
<reference evidence="2 3" key="1">
    <citation type="submission" date="2023-02" db="EMBL/GenBank/DDBJ databases">
        <title>Oceanobacillus kimchii IFOP_LL358 isolated form Alexandrium catenella lab strain.</title>
        <authorList>
            <person name="Gajardo G."/>
            <person name="Ueki S."/>
            <person name="Maruyama F."/>
        </authorList>
    </citation>
    <scope>NUCLEOTIDE SEQUENCE [LARGE SCALE GENOMIC DNA]</scope>
    <source>
        <strain evidence="2 3">IFOP_LL358</strain>
    </source>
</reference>
<accession>A0ABQ5TN88</accession>
<dbReference type="Proteomes" id="UP001275436">
    <property type="component" value="Unassembled WGS sequence"/>
</dbReference>
<keyword evidence="1" id="KW-1133">Transmembrane helix</keyword>
<comment type="caution">
    <text evidence="2">The sequence shown here is derived from an EMBL/GenBank/DDBJ whole genome shotgun (WGS) entry which is preliminary data.</text>
</comment>
<organism evidence="2 3">
    <name type="scientific">Oceanobacillus kimchii</name>
    <dbReference type="NCBI Taxonomy" id="746691"/>
    <lineage>
        <taxon>Bacteria</taxon>
        <taxon>Bacillati</taxon>
        <taxon>Bacillota</taxon>
        <taxon>Bacilli</taxon>
        <taxon>Bacillales</taxon>
        <taxon>Bacillaceae</taxon>
        <taxon>Oceanobacillus</taxon>
    </lineage>
</organism>
<protein>
    <recommendedName>
        <fullName evidence="4">Type II secretion system protein GspF domain-containing protein</fullName>
    </recommendedName>
</protein>
<keyword evidence="1" id="KW-0812">Transmembrane</keyword>
<dbReference type="EMBL" id="BSKO01000002">
    <property type="protein sequence ID" value="GLO68274.1"/>
    <property type="molecule type" value="Genomic_DNA"/>
</dbReference>
<keyword evidence="1" id="KW-0472">Membrane</keyword>